<organism evidence="2">
    <name type="scientific">Chromera velia CCMP2878</name>
    <dbReference type="NCBI Taxonomy" id="1169474"/>
    <lineage>
        <taxon>Eukaryota</taxon>
        <taxon>Sar</taxon>
        <taxon>Alveolata</taxon>
        <taxon>Colpodellida</taxon>
        <taxon>Chromeraceae</taxon>
        <taxon>Chromera</taxon>
    </lineage>
</organism>
<dbReference type="AlphaFoldDB" id="A0A0G4GBI6"/>
<gene>
    <name evidence="2" type="ORF">Cvel_21151</name>
</gene>
<evidence type="ECO:0000313" key="2">
    <source>
        <dbReference type="EMBL" id="CEM26488.1"/>
    </source>
</evidence>
<dbReference type="EMBL" id="CDMZ01001061">
    <property type="protein sequence ID" value="CEM26488.1"/>
    <property type="molecule type" value="Genomic_DNA"/>
</dbReference>
<proteinExistence type="predicted"/>
<sequence length="844" mass="93337">MSESPQLSNAPTFVSVFSKQGPAECFLQLLSKQKKTSVILLTVCKELNRSLQDKNEKEPLTSVSLELVCRADGTDCFNLVLWFLHLPTPPDPEYVLCACAALGREDFIFYLSQNFPGYSVDPVSEEEDRKPAFETLRRTSNILAVLRGAVVGGQNKLASMFKPHLPDSKYFKLNAQFWRLGIENGFLIESFASDNSIIEGDRILENIQSLRRIPLKDLETAIREVPSDPNSGARLAVTVLGTRSASNKLGTGTGSRTGVGSTTAAVAPAVQVGGLTRGVASTTGGGSTSVKMKAPQAVSRGPVGVSSTGAGGSSVILGSPMQIGPPMQIGVPTGSTGVMSTGPERPRLTISKIGSPEEIRKMRGDRTEVEEPQQRRGGGLKGSVSLFHANDDLVSALALNGQTERVLHFVKILLPPNPQQAAEAIDRFMAAAILGGHSDLAKGILEQARKRMLLTVGEDTVFMEELTGNVKREASPLSQFFETQNEFAKCAATMTGQTDVLKWMRTLDVPFQWSYHMHEKAARHAETLRWMMSEADPPCPPLSIRTTLLRNVTRSVISRGDIPMMALLDELYPGALQATGACQEAAAAKQWHALSWLLTKNPPCTWNHKGDWGENFSDAPEIPDSLKLFEVEFRKHILAHKRTAPLPPPPPELEPALQKHVRESFVSLYSIFSGMRALEYGTCDWRLFSWLVNVGGGREVVEILRKEKMMEGDPRNPAKREIRPGCLSGFLLSLSWHIGMMSLKALISHKGEMKLKTFRKFQREFHRLLNGLVSLHSWCKHQGLPFWPEDNYRFRECMEDIENLTQMKEFSPLLPLLEEAKALRGPEEPKRGGWLDPSPLPMRW</sequence>
<feature type="region of interest" description="Disordered" evidence="1">
    <location>
        <begin position="281"/>
        <end position="306"/>
    </location>
</feature>
<reference evidence="2" key="1">
    <citation type="submission" date="2014-11" db="EMBL/GenBank/DDBJ databases">
        <authorList>
            <person name="Otto D Thomas"/>
            <person name="Naeem Raeece"/>
        </authorList>
    </citation>
    <scope>NUCLEOTIDE SEQUENCE</scope>
</reference>
<feature type="region of interest" description="Disordered" evidence="1">
    <location>
        <begin position="825"/>
        <end position="844"/>
    </location>
</feature>
<dbReference type="VEuPathDB" id="CryptoDB:Cvel_21151"/>
<protein>
    <submittedName>
        <fullName evidence="2">Uncharacterized protein</fullName>
    </submittedName>
</protein>
<name>A0A0G4GBI6_9ALVE</name>
<evidence type="ECO:0000256" key="1">
    <source>
        <dbReference type="SAM" id="MobiDB-lite"/>
    </source>
</evidence>
<accession>A0A0G4GBI6</accession>